<evidence type="ECO:0000313" key="5">
    <source>
        <dbReference type="EMBL" id="KFI72969.1"/>
    </source>
</evidence>
<proteinExistence type="predicted"/>
<feature type="region of interest" description="Disordered" evidence="1">
    <location>
        <begin position="1668"/>
        <end position="1735"/>
    </location>
</feature>
<dbReference type="Gene3D" id="2.60.40.10">
    <property type="entry name" value="Immunoglobulins"/>
    <property type="match status" value="1"/>
</dbReference>
<feature type="compositionally biased region" description="Basic and acidic residues" evidence="1">
    <location>
        <begin position="696"/>
        <end position="706"/>
    </location>
</feature>
<dbReference type="PANTHER" id="PTHR43143:SF5">
    <property type="entry name" value="SECRETED PROTEIN"/>
    <property type="match status" value="1"/>
</dbReference>
<evidence type="ECO:0000313" key="6">
    <source>
        <dbReference type="Proteomes" id="UP000029014"/>
    </source>
</evidence>
<reference evidence="5 6" key="1">
    <citation type="submission" date="2014-03" db="EMBL/GenBank/DDBJ databases">
        <title>Genomics of Bifidobacteria.</title>
        <authorList>
            <person name="Ventura M."/>
            <person name="Milani C."/>
            <person name="Lugli G.A."/>
        </authorList>
    </citation>
    <scope>NUCLEOTIDE SEQUENCE [LARGE SCALE GENOMIC DNA]</scope>
    <source>
        <strain evidence="5 6">LMG 11592</strain>
    </source>
</reference>
<dbReference type="Gene3D" id="3.60.21.10">
    <property type="match status" value="1"/>
</dbReference>
<feature type="region of interest" description="Disordered" evidence="1">
    <location>
        <begin position="684"/>
        <end position="709"/>
    </location>
</feature>
<dbReference type="InterPro" id="IPR004843">
    <property type="entry name" value="Calcineurin-like_PHP"/>
</dbReference>
<sequence length="1775" mass="185429">MGAAKCLVALTVISAMAVGITVVPADNAVADEGSGSADVGSITNAMPVVITELAVKTSNGTFTDDSGATKKVNIGEFIELTNMSSSPVGIGDLSLTYNGVDWTPEAFESAASDSTKDVSIPAHKSIVIWDNYANVTHAGITPALSDDSDFNAYWKNVTGTDPGLVMGSTLFTTSKGAGMSNTSARTLSVTRRSTGATSTVSYSNGGSATDTTLVYSYSSDGTASMGTDNTATPGTTIGSQIPDSWPSIKTSPTITITDGSSVPAGTKDDAAIHLKATVTSSQGKDTIGSVRLYTKTNVDSDYVDSGFDGNNDGDVWSFTIPAGTLTGRTSLGYRFLVTASDGTVTRRDGASTIELTADQSDVKAATVPLAITELAVDTANAKGSGSDAYEFIEVTNLSGRTVDFSDNYTFYYNYPTKGDTADVEWAPKQSGITIAAHESAVFWIRNGSNDALTAGDFNSNYGLEGSDALTLGRNLFEIESAGMANNSARALKIETKTKTLVSSASYPDNASKNLTGDTHSIQYMYAGGTSESSIVRTGEDPTPGTVEDGDIRATAYEFPTNVSTPDVTDSTPTTFGTDKDLTFSFDATSTGGSITRVSLFTKATGEDGFTEHNLTKTSGSDTYSYTINKIDLLRRKSLQYYLEASDGINAVVRTDERTVSSTSYDGSPVRLNLSDGQYARGKVTVRATGTSSSDRPSLKVDGKSVDSSKITPSIESEPYIAAEVTQTDIFFLNSFTTKETISGTPSGDDWKSSVIGSFDDGTYGNTSTVSFPVSLSLLKESSDGGRTLSLYLNAGTKSSATDILDDAGTVNSENADNYLASNIRLVLSDGTHLSASKATAAVSPGDSGAVTEKDVTDEVADSSSSIKMGDTAGQYEYIRLDFEIPASSVTTNAYAWDTTALKDGTHTVTASTSEGSSTTTVTVDNTRPTITPSISSTATTGIGYRRGTITIGATASDETSGVPSSGTGALSATLANGADDATAITLPYSVSSADLPAGEHTVTFTATDEAGNTTTRTETFLTLNETPTIESMSSTAGTATNDPTLTVTAAYDGDDPLTVTFYKGSRATTATGDVTVSQGTTTQAGLVAATSGSTGTGGTALGDSDARKLAKSDDGATVTTTGTDDGFPYQSFTVTVPDSVSSDADASTALRWKGSAEAGSDIYAYVKNTSTNVWDQVARVTADDDGDASIDVTVALANHLSDGKMTVVVQNGTGYSSGDLTDGASDASASSTFPDYAASSTASTIDGADGKAVVTMDDDAISQEDTPRSDYDFTFAWESDTQYYNANYENDGYYQHQENIHNWLIRNRSAMNIQYLFHTGDIVDNAQESDQWERADAQYAKLDEAHFPYGVLAGNHDVSHKEEDYTSFSTYFGESRYSSNPWYGGSYENNRGHYDLISAGGLDFVVVSMGWGIDDSEIDWMNQVLKKYSNRIAILDFHEYLLASGGLGLVPQEVYKRVVVPNANVKMVLSGHYHSAQKTVSKIDTDGDGVADRNVVNLLFDYQAMTEGGMGFIRLMHINTANATMQVRTYSPSLDKYGSQTVESSDFTPSDEEFTIDLTQLGITPVTSSGRQKTLTTDSFDTDLRGGKASVIGTVTVKATKARALASSRSLLAAASATSATRTATLTWKNAPTGTQGWYAVVKGEYAESSDDSADGSGVVVSPVSTVTVASRQTSDGSTGTDTDTDTDNGAGTGNGGSGTSDGDSWTGSNGSSNPGSGSPSQTSSSSAQSDGTADTALSATGTTVTSIVATTVLTVLAGAILRSVSRRSSSRRRH</sequence>
<protein>
    <submittedName>
        <fullName evidence="5">Metallophosphoesterase</fullName>
    </submittedName>
</protein>
<gene>
    <name evidence="5" type="ORF">BMIN_0680</name>
</gene>
<feature type="transmembrane region" description="Helical" evidence="2">
    <location>
        <begin position="1745"/>
        <end position="1765"/>
    </location>
</feature>
<evidence type="ECO:0000256" key="1">
    <source>
        <dbReference type="SAM" id="MobiDB-lite"/>
    </source>
</evidence>
<keyword evidence="2" id="KW-0812">Transmembrane</keyword>
<keyword evidence="2" id="KW-0472">Membrane</keyword>
<feature type="region of interest" description="Disordered" evidence="1">
    <location>
        <begin position="907"/>
        <end position="938"/>
    </location>
</feature>
<name>A0A087BPL9_9BIFI</name>
<dbReference type="Proteomes" id="UP000029014">
    <property type="component" value="Unassembled WGS sequence"/>
</dbReference>
<dbReference type="GO" id="GO:0016787">
    <property type="term" value="F:hydrolase activity"/>
    <property type="evidence" value="ECO:0007669"/>
    <property type="project" value="InterPro"/>
</dbReference>
<feature type="compositionally biased region" description="Low complexity" evidence="1">
    <location>
        <begin position="1701"/>
        <end position="1735"/>
    </location>
</feature>
<feature type="compositionally biased region" description="Low complexity" evidence="1">
    <location>
        <begin position="1668"/>
        <end position="1682"/>
    </location>
</feature>
<dbReference type="GO" id="GO:0005975">
    <property type="term" value="P:carbohydrate metabolic process"/>
    <property type="evidence" value="ECO:0007669"/>
    <property type="project" value="UniProtKB-ARBA"/>
</dbReference>
<comment type="caution">
    <text evidence="5">The sequence shown here is derived from an EMBL/GenBank/DDBJ whole genome shotgun (WGS) entry which is preliminary data.</text>
</comment>
<accession>A0A087BPL9</accession>
<dbReference type="PROSITE" id="PS51841">
    <property type="entry name" value="LTD"/>
    <property type="match status" value="1"/>
</dbReference>
<feature type="signal peptide" evidence="3">
    <location>
        <begin position="1"/>
        <end position="17"/>
    </location>
</feature>
<dbReference type="EMBL" id="JGZD01000008">
    <property type="protein sequence ID" value="KFI72969.1"/>
    <property type="molecule type" value="Genomic_DNA"/>
</dbReference>
<organism evidence="5 6">
    <name type="scientific">Bifidobacterium minimum</name>
    <dbReference type="NCBI Taxonomy" id="1693"/>
    <lineage>
        <taxon>Bacteria</taxon>
        <taxon>Bacillati</taxon>
        <taxon>Actinomycetota</taxon>
        <taxon>Actinomycetes</taxon>
        <taxon>Bifidobacteriales</taxon>
        <taxon>Bifidobacteriaceae</taxon>
        <taxon>Bifidobacterium</taxon>
    </lineage>
</organism>
<evidence type="ECO:0000256" key="2">
    <source>
        <dbReference type="SAM" id="Phobius"/>
    </source>
</evidence>
<dbReference type="PANTHER" id="PTHR43143">
    <property type="entry name" value="METALLOPHOSPHOESTERASE, CALCINEURIN SUPERFAMILY"/>
    <property type="match status" value="1"/>
</dbReference>
<dbReference type="Pfam" id="PF00149">
    <property type="entry name" value="Metallophos"/>
    <property type="match status" value="1"/>
</dbReference>
<keyword evidence="6" id="KW-1185">Reference proteome</keyword>
<dbReference type="STRING" id="1693.BMIN_0680"/>
<dbReference type="InterPro" id="IPR001322">
    <property type="entry name" value="Lamin_tail_dom"/>
</dbReference>
<feature type="domain" description="LTD" evidence="4">
    <location>
        <begin position="33"/>
        <end position="219"/>
    </location>
</feature>
<dbReference type="eggNOG" id="COG1409">
    <property type="taxonomic scope" value="Bacteria"/>
</dbReference>
<dbReference type="SUPFAM" id="SSF56300">
    <property type="entry name" value="Metallo-dependent phosphatases"/>
    <property type="match status" value="1"/>
</dbReference>
<dbReference type="InterPro" id="IPR051918">
    <property type="entry name" value="STPP_CPPED1"/>
</dbReference>
<evidence type="ECO:0000259" key="4">
    <source>
        <dbReference type="PROSITE" id="PS51841"/>
    </source>
</evidence>
<keyword evidence="3" id="KW-0732">Signal</keyword>
<evidence type="ECO:0000256" key="3">
    <source>
        <dbReference type="SAM" id="SignalP"/>
    </source>
</evidence>
<feature type="chain" id="PRO_5038991331" evidence="3">
    <location>
        <begin position="18"/>
        <end position="1775"/>
    </location>
</feature>
<dbReference type="InterPro" id="IPR013783">
    <property type="entry name" value="Ig-like_fold"/>
</dbReference>
<dbReference type="InterPro" id="IPR029052">
    <property type="entry name" value="Metallo-depent_PP-like"/>
</dbReference>
<feature type="compositionally biased region" description="Gly residues" evidence="1">
    <location>
        <begin position="1691"/>
        <end position="1700"/>
    </location>
</feature>
<keyword evidence="2" id="KW-1133">Transmembrane helix</keyword>